<protein>
    <submittedName>
        <fullName evidence="1">Uncharacterized protein</fullName>
    </submittedName>
</protein>
<reference evidence="1" key="1">
    <citation type="journal article" date="2020" name="Stud. Mycol.">
        <title>101 Dothideomycetes genomes: a test case for predicting lifestyles and emergence of pathogens.</title>
        <authorList>
            <person name="Haridas S."/>
            <person name="Albert R."/>
            <person name="Binder M."/>
            <person name="Bloem J."/>
            <person name="Labutti K."/>
            <person name="Salamov A."/>
            <person name="Andreopoulos B."/>
            <person name="Baker S."/>
            <person name="Barry K."/>
            <person name="Bills G."/>
            <person name="Bluhm B."/>
            <person name="Cannon C."/>
            <person name="Castanera R."/>
            <person name="Culley D."/>
            <person name="Daum C."/>
            <person name="Ezra D."/>
            <person name="Gonzalez J."/>
            <person name="Henrissat B."/>
            <person name="Kuo A."/>
            <person name="Liang C."/>
            <person name="Lipzen A."/>
            <person name="Lutzoni F."/>
            <person name="Magnuson J."/>
            <person name="Mondo S."/>
            <person name="Nolan M."/>
            <person name="Ohm R."/>
            <person name="Pangilinan J."/>
            <person name="Park H.-J."/>
            <person name="Ramirez L."/>
            <person name="Alfaro M."/>
            <person name="Sun H."/>
            <person name="Tritt A."/>
            <person name="Yoshinaga Y."/>
            <person name="Zwiers L.-H."/>
            <person name="Turgeon B."/>
            <person name="Goodwin S."/>
            <person name="Spatafora J."/>
            <person name="Crous P."/>
            <person name="Grigoriev I."/>
        </authorList>
    </citation>
    <scope>NUCLEOTIDE SEQUENCE</scope>
    <source>
        <strain evidence="1">CBS 113818</strain>
    </source>
</reference>
<evidence type="ECO:0000313" key="2">
    <source>
        <dbReference type="Proteomes" id="UP000799424"/>
    </source>
</evidence>
<gene>
    <name evidence="1" type="ORF">CC86DRAFT_442826</name>
</gene>
<dbReference type="Proteomes" id="UP000799424">
    <property type="component" value="Unassembled WGS sequence"/>
</dbReference>
<evidence type="ECO:0000313" key="1">
    <source>
        <dbReference type="EMBL" id="KAF2832698.1"/>
    </source>
</evidence>
<organism evidence="1 2">
    <name type="scientific">Ophiobolus disseminans</name>
    <dbReference type="NCBI Taxonomy" id="1469910"/>
    <lineage>
        <taxon>Eukaryota</taxon>
        <taxon>Fungi</taxon>
        <taxon>Dikarya</taxon>
        <taxon>Ascomycota</taxon>
        <taxon>Pezizomycotina</taxon>
        <taxon>Dothideomycetes</taxon>
        <taxon>Pleosporomycetidae</taxon>
        <taxon>Pleosporales</taxon>
        <taxon>Pleosporineae</taxon>
        <taxon>Phaeosphaeriaceae</taxon>
        <taxon>Ophiobolus</taxon>
    </lineage>
</organism>
<dbReference type="EMBL" id="MU006217">
    <property type="protein sequence ID" value="KAF2832698.1"/>
    <property type="molecule type" value="Genomic_DNA"/>
</dbReference>
<proteinExistence type="predicted"/>
<sequence length="155" mass="17491">MPGSEESKERVSAPACALNYDVNDPLQQEVSRILKDFRYDIMGIISLGTDGIMRSLTADRKVLSAVPFGPELVKAFHDRIEETYRKKHCAELEEVDSTKTPKEKWFEPDEGVLPPPLAQEKVDAVKNSGEEKKKGLRKLLREKENYVDTSGVLND</sequence>
<accession>A0A6A7AJ14</accession>
<name>A0A6A7AJ14_9PLEO</name>
<keyword evidence="2" id="KW-1185">Reference proteome</keyword>
<dbReference type="OrthoDB" id="3660917at2759"/>
<dbReference type="AlphaFoldDB" id="A0A6A7AJ14"/>